<name>A0ABS3EGH2_9HYPH</name>
<proteinExistence type="predicted"/>
<dbReference type="EMBL" id="JAFLNA010000004">
    <property type="protein sequence ID" value="MBO0130917.1"/>
    <property type="molecule type" value="Genomic_DNA"/>
</dbReference>
<dbReference type="InterPro" id="IPR013467">
    <property type="entry name" value="HNH78-like"/>
</dbReference>
<keyword evidence="3" id="KW-1185">Reference proteome</keyword>
<dbReference type="PANTHER" id="PTHR43581">
    <property type="entry name" value="ATP/GTP PHOSPHATASE"/>
    <property type="match status" value="1"/>
</dbReference>
<dbReference type="InterPro" id="IPR003959">
    <property type="entry name" value="ATPase_AAA_core"/>
</dbReference>
<comment type="caution">
    <text evidence="2">The sequence shown here is derived from an EMBL/GenBank/DDBJ whole genome shotgun (WGS) entry which is preliminary data.</text>
</comment>
<feature type="domain" description="AAA+ ATPase" evidence="1">
    <location>
        <begin position="321"/>
        <end position="590"/>
    </location>
</feature>
<reference evidence="2 3" key="1">
    <citation type="submission" date="2021-03" db="EMBL/GenBank/DDBJ databases">
        <title>Whole genome sequence of Agrobacterium sp. strain Rnr.</title>
        <authorList>
            <person name="Mafakheri H."/>
            <person name="Taghavi S.M."/>
            <person name="Nemanja K."/>
            <person name="Osdaghi E."/>
        </authorList>
    </citation>
    <scope>NUCLEOTIDE SEQUENCE [LARGE SCALE GENOMIC DNA]</scope>
    <source>
        <strain evidence="2 3">Rnr</strain>
    </source>
</reference>
<dbReference type="InterPro" id="IPR002711">
    <property type="entry name" value="HNH"/>
</dbReference>
<evidence type="ECO:0000259" key="1">
    <source>
        <dbReference type="SMART" id="SM00382"/>
    </source>
</evidence>
<accession>A0ABS3EGH2</accession>
<dbReference type="InterPro" id="IPR038729">
    <property type="entry name" value="Rad50/SbcC_AAA"/>
</dbReference>
<evidence type="ECO:0000313" key="2">
    <source>
        <dbReference type="EMBL" id="MBO0130917.1"/>
    </source>
</evidence>
<gene>
    <name evidence="2" type="ORF">JZX89_09165</name>
</gene>
<dbReference type="Proteomes" id="UP000664699">
    <property type="component" value="Unassembled WGS sequence"/>
</dbReference>
<dbReference type="InterPro" id="IPR003593">
    <property type="entry name" value="AAA+_ATPase"/>
</dbReference>
<dbReference type="Pfam" id="PF13304">
    <property type="entry name" value="AAA_21"/>
    <property type="match status" value="1"/>
</dbReference>
<dbReference type="Pfam" id="PF13476">
    <property type="entry name" value="AAA_23"/>
    <property type="match status" value="1"/>
</dbReference>
<dbReference type="PANTHER" id="PTHR43581:SF2">
    <property type="entry name" value="EXCINUCLEASE ATPASE SUBUNIT"/>
    <property type="match status" value="1"/>
</dbReference>
<dbReference type="SMART" id="SM00382">
    <property type="entry name" value="AAA"/>
    <property type="match status" value="1"/>
</dbReference>
<dbReference type="Gene3D" id="1.10.30.50">
    <property type="match status" value="1"/>
</dbReference>
<sequence>MRYVNRNRVSVPAVLVSGRVKQALANVEHYLRRTEDEQAQRRSPYDETIIHRSEVPEALSTLFFYKCAYCETRTANTIDHFRPKSLYPWLAYDWDNLYPTCVECDRRKGSAFPVMSAYAAPFSTIREARAAEHALLIDPCYDDPRMHLLFCFDGHYEPLTEQGQITINQLDLNRKLLVRNRQEVAERLATQLEYGIRSGPPLERLVGPDTEFTGAAMQFLNLVIEAATGIRPAWRRSGPSPEKVMRDLYRLGDTTLRTAIGQVRANGGESRPFYIDRKVSRAKTDVRAPAPAAISTIEIKNFKSIGELTIRVPPLRKASGTAGALMVLGENAAGKSSVLEAIALTVLGERDSSSLVEAEDLLRRKGEQRLELVDTERLCVKISFHDRPEPAILTVDPLVRRMESAPQPWSVVIGYGPRRYSKDGAPWSKSKSARVRSLFRPAVALPDPAAWLREIAVREPNKFNAVARGLREILALRESDDLVLDELMGVCVRVQGRLEPLGRLSEGYRSLFAMAVDIMRELLQDQPELENARGVVLIDEVETHLHPRWKMRVMSALRRAMPNVTFIATTHDPLCLRGMESGEVIVLFKDKNRQIALMEDLPDITGMRAEQILTSDYFGLNSTADPEIEANLNQYIDALSRAGAGDLSAKAEATRLGQGLRSTLVLGDTAVDQLAQEALGRFLSERRDLPPIGGSRSRKEVVQRMLDAFRKPLDGA</sequence>
<dbReference type="CDD" id="cd00267">
    <property type="entry name" value="ABC_ATPase"/>
    <property type="match status" value="1"/>
</dbReference>
<dbReference type="SUPFAM" id="SSF52540">
    <property type="entry name" value="P-loop containing nucleoside triphosphate hydrolases"/>
    <property type="match status" value="1"/>
</dbReference>
<dbReference type="InterPro" id="IPR027417">
    <property type="entry name" value="P-loop_NTPase"/>
</dbReference>
<dbReference type="Gene3D" id="3.40.50.300">
    <property type="entry name" value="P-loop containing nucleotide triphosphate hydrolases"/>
    <property type="match status" value="2"/>
</dbReference>
<dbReference type="InterPro" id="IPR051396">
    <property type="entry name" value="Bact_Antivir_Def_Nuclease"/>
</dbReference>
<dbReference type="Pfam" id="PF01844">
    <property type="entry name" value="HNH"/>
    <property type="match status" value="1"/>
</dbReference>
<dbReference type="NCBIfam" id="TIGR02646">
    <property type="entry name" value="retron system putative HNH endonuclease"/>
    <property type="match status" value="1"/>
</dbReference>
<protein>
    <submittedName>
        <fullName evidence="2">TIGR02646 family protein</fullName>
    </submittedName>
</protein>
<evidence type="ECO:0000313" key="3">
    <source>
        <dbReference type="Proteomes" id="UP000664699"/>
    </source>
</evidence>
<dbReference type="RefSeq" id="WP_207133884.1">
    <property type="nucleotide sequence ID" value="NZ_JAFLNA010000004.1"/>
</dbReference>
<organism evidence="2 3">
    <name type="scientific">Agrobacterium burrii</name>
    <dbReference type="NCBI Taxonomy" id="2815339"/>
    <lineage>
        <taxon>Bacteria</taxon>
        <taxon>Pseudomonadati</taxon>
        <taxon>Pseudomonadota</taxon>
        <taxon>Alphaproteobacteria</taxon>
        <taxon>Hyphomicrobiales</taxon>
        <taxon>Rhizobiaceae</taxon>
        <taxon>Rhizobium/Agrobacterium group</taxon>
        <taxon>Agrobacterium</taxon>
        <taxon>Agrobacterium tumefaciens complex</taxon>
    </lineage>
</organism>